<dbReference type="Proteomes" id="UP000190064">
    <property type="component" value="Unassembled WGS sequence"/>
</dbReference>
<name>A0A1T1HG18_OCELI</name>
<dbReference type="STRING" id="966.BTA35_0204760"/>
<evidence type="ECO:0000313" key="2">
    <source>
        <dbReference type="Proteomes" id="UP000190064"/>
    </source>
</evidence>
<dbReference type="EMBL" id="MTSD02000001">
    <property type="protein sequence ID" value="OOV88791.1"/>
    <property type="molecule type" value="Genomic_DNA"/>
</dbReference>
<evidence type="ECO:0008006" key="3">
    <source>
        <dbReference type="Google" id="ProtNLM"/>
    </source>
</evidence>
<proteinExistence type="predicted"/>
<reference evidence="1" key="1">
    <citation type="submission" date="2017-02" db="EMBL/GenBank/DDBJ databases">
        <title>Draft Genome Sequence of the Salt Water Bacterium Oceanospirillum linum ATCC 11336.</title>
        <authorList>
            <person name="Trachtenberg A.M."/>
            <person name="Carney J.G."/>
            <person name="Linnane J.D."/>
            <person name="Rheaume B.A."/>
            <person name="Pitts N.L."/>
            <person name="Mykles D.L."/>
            <person name="Maclea K.S."/>
        </authorList>
    </citation>
    <scope>NUCLEOTIDE SEQUENCE [LARGE SCALE GENOMIC DNA]</scope>
    <source>
        <strain evidence="1">ATCC 11336</strain>
    </source>
</reference>
<evidence type="ECO:0000313" key="1">
    <source>
        <dbReference type="EMBL" id="OOV88791.1"/>
    </source>
</evidence>
<accession>A0A1T1HG18</accession>
<protein>
    <recommendedName>
        <fullName evidence="3">Transcriptional regulator VspR</fullName>
    </recommendedName>
</protein>
<comment type="caution">
    <text evidence="1">The sequence shown here is derived from an EMBL/GenBank/DDBJ whole genome shotgun (WGS) entry which is preliminary data.</text>
</comment>
<keyword evidence="2" id="KW-1185">Reference proteome</keyword>
<dbReference type="AlphaFoldDB" id="A0A1T1HG18"/>
<organism evidence="1 2">
    <name type="scientific">Oceanospirillum linum</name>
    <dbReference type="NCBI Taxonomy" id="966"/>
    <lineage>
        <taxon>Bacteria</taxon>
        <taxon>Pseudomonadati</taxon>
        <taxon>Pseudomonadota</taxon>
        <taxon>Gammaproteobacteria</taxon>
        <taxon>Oceanospirillales</taxon>
        <taxon>Oceanospirillaceae</taxon>
        <taxon>Oceanospirillum</taxon>
    </lineage>
</organism>
<sequence>MSARKTNINFVFANILRKVDAASIGRKELIQLVMEVNQLQEAEATRFVGRHIHQLKKKNLLYSEGERNSTRYVFSDALVEMLASPVKNRNEHGYKPESAICASSLRQEKDKLSAELKLKMGEVEAFQDYLAKFPEAQKVIADLLNESRDSAALLYGRLNAIQKIIDATSVERASAC</sequence>
<gene>
    <name evidence="1" type="ORF">BTA35_0204760</name>
</gene>